<name>A0A8S5V291_9CAUD</name>
<protein>
    <submittedName>
        <fullName evidence="1">Uncharacterized protein</fullName>
    </submittedName>
</protein>
<evidence type="ECO:0000313" key="1">
    <source>
        <dbReference type="EMBL" id="DAG00812.1"/>
    </source>
</evidence>
<organism evidence="1">
    <name type="scientific">Myoviridae sp. ctJ2i1</name>
    <dbReference type="NCBI Taxonomy" id="2825079"/>
    <lineage>
        <taxon>Viruses</taxon>
        <taxon>Duplodnaviria</taxon>
        <taxon>Heunggongvirae</taxon>
        <taxon>Uroviricota</taxon>
        <taxon>Caudoviricetes</taxon>
    </lineage>
</organism>
<sequence>MKKEDFKQLCWLFRLFLIAINTEHYQSNDFKIGESKYAVRLIAVEHILHIELLKKNSPVVASISGVEYLPQESLSYNFRTNNILNDYFELFFNGSKIIEENLNILYNISYNICNPVEIMKGLVNNNGRKNKIYR</sequence>
<reference evidence="1" key="1">
    <citation type="journal article" date="2021" name="Proc. Natl. Acad. Sci. U.S.A.">
        <title>A Catalog of Tens of Thousands of Viruses from Human Metagenomes Reveals Hidden Associations with Chronic Diseases.</title>
        <authorList>
            <person name="Tisza M.J."/>
            <person name="Buck C.B."/>
        </authorList>
    </citation>
    <scope>NUCLEOTIDE SEQUENCE</scope>
    <source>
        <strain evidence="1">CtJ2i1</strain>
    </source>
</reference>
<accession>A0A8S5V291</accession>
<dbReference type="EMBL" id="BK016182">
    <property type="protein sequence ID" value="DAG00812.1"/>
    <property type="molecule type" value="Genomic_DNA"/>
</dbReference>
<proteinExistence type="predicted"/>